<protein>
    <submittedName>
        <fullName evidence="2">Uncharacterized protein</fullName>
    </submittedName>
</protein>
<name>A0A974I3K4_XENLA</name>
<dbReference type="EMBL" id="CM004466">
    <property type="protein sequence ID" value="OCU00385.1"/>
    <property type="molecule type" value="Genomic_DNA"/>
</dbReference>
<proteinExistence type="predicted"/>
<dbReference type="AlphaFoldDB" id="A0A974I3K4"/>
<accession>A0A974I3K4</accession>
<organism evidence="2 3">
    <name type="scientific">Xenopus laevis</name>
    <name type="common">African clawed frog</name>
    <dbReference type="NCBI Taxonomy" id="8355"/>
    <lineage>
        <taxon>Eukaryota</taxon>
        <taxon>Metazoa</taxon>
        <taxon>Chordata</taxon>
        <taxon>Craniata</taxon>
        <taxon>Vertebrata</taxon>
        <taxon>Euteleostomi</taxon>
        <taxon>Amphibia</taxon>
        <taxon>Batrachia</taxon>
        <taxon>Anura</taxon>
        <taxon>Pipoidea</taxon>
        <taxon>Pipidae</taxon>
        <taxon>Xenopodinae</taxon>
        <taxon>Xenopus</taxon>
        <taxon>Xenopus</taxon>
    </lineage>
</organism>
<feature type="region of interest" description="Disordered" evidence="1">
    <location>
        <begin position="98"/>
        <end position="125"/>
    </location>
</feature>
<evidence type="ECO:0000256" key="1">
    <source>
        <dbReference type="SAM" id="MobiDB-lite"/>
    </source>
</evidence>
<dbReference type="Proteomes" id="UP000694892">
    <property type="component" value="Chromosome 1L"/>
</dbReference>
<evidence type="ECO:0000313" key="2">
    <source>
        <dbReference type="EMBL" id="OCU00385.1"/>
    </source>
</evidence>
<sequence length="125" mass="13929">MIQNFKEDEAFQRYESDLQININKLAAELKAKKWGKFCWDKRDFNTGFVCEGRKGPNKNDITATKSFSGSYYSSESDLSDGAISVNTTDGQFNNKTITKQKNKDTQQFQSTPSSTAPSSTFLGAG</sequence>
<feature type="compositionally biased region" description="Low complexity" evidence="1">
    <location>
        <begin position="105"/>
        <end position="125"/>
    </location>
</feature>
<gene>
    <name evidence="2" type="ORF">XELAEV_18006159mg</name>
</gene>
<evidence type="ECO:0000313" key="3">
    <source>
        <dbReference type="Proteomes" id="UP000694892"/>
    </source>
</evidence>
<reference evidence="3" key="1">
    <citation type="journal article" date="2016" name="Nature">
        <title>Genome evolution in the allotetraploid frog Xenopus laevis.</title>
        <authorList>
            <person name="Session A.M."/>
            <person name="Uno Y."/>
            <person name="Kwon T."/>
            <person name="Chapman J.A."/>
            <person name="Toyoda A."/>
            <person name="Takahashi S."/>
            <person name="Fukui A."/>
            <person name="Hikosaka A."/>
            <person name="Suzuki A."/>
            <person name="Kondo M."/>
            <person name="van Heeringen S.J."/>
            <person name="Quigley I."/>
            <person name="Heinz S."/>
            <person name="Ogino H."/>
            <person name="Ochi H."/>
            <person name="Hellsten U."/>
            <person name="Lyons J.B."/>
            <person name="Simakov O."/>
            <person name="Putnam N."/>
            <person name="Stites J."/>
            <person name="Kuroki Y."/>
            <person name="Tanaka T."/>
            <person name="Michiue T."/>
            <person name="Watanabe M."/>
            <person name="Bogdanovic O."/>
            <person name="Lister R."/>
            <person name="Georgiou G."/>
            <person name="Paranjpe S.S."/>
            <person name="van Kruijsbergen I."/>
            <person name="Shu S."/>
            <person name="Carlson J."/>
            <person name="Kinoshita T."/>
            <person name="Ohta Y."/>
            <person name="Mawaribuchi S."/>
            <person name="Jenkins J."/>
            <person name="Grimwood J."/>
            <person name="Schmutz J."/>
            <person name="Mitros T."/>
            <person name="Mozaffari S.V."/>
            <person name="Suzuki Y."/>
            <person name="Haramoto Y."/>
            <person name="Yamamoto T.S."/>
            <person name="Takagi C."/>
            <person name="Heald R."/>
            <person name="Miller K."/>
            <person name="Haudenschild C."/>
            <person name="Kitzman J."/>
            <person name="Nakayama T."/>
            <person name="Izutsu Y."/>
            <person name="Robert J."/>
            <person name="Fortriede J."/>
            <person name="Burns K."/>
            <person name="Lotay V."/>
            <person name="Karimi K."/>
            <person name="Yasuoka Y."/>
            <person name="Dichmann D.S."/>
            <person name="Flajnik M.F."/>
            <person name="Houston D.W."/>
            <person name="Shendure J."/>
            <person name="DuPasquier L."/>
            <person name="Vize P.D."/>
            <person name="Zorn A.M."/>
            <person name="Ito M."/>
            <person name="Marcotte E.M."/>
            <person name="Wallingford J.B."/>
            <person name="Ito Y."/>
            <person name="Asashima M."/>
            <person name="Ueno N."/>
            <person name="Matsuda Y."/>
            <person name="Veenstra G.J."/>
            <person name="Fujiyama A."/>
            <person name="Harland R.M."/>
            <person name="Taira M."/>
            <person name="Rokhsar D.S."/>
        </authorList>
    </citation>
    <scope>NUCLEOTIDE SEQUENCE [LARGE SCALE GENOMIC DNA]</scope>
    <source>
        <strain evidence="3">J</strain>
    </source>
</reference>